<dbReference type="Gene3D" id="3.40.50.1240">
    <property type="entry name" value="Phosphoglycerate mutase-like"/>
    <property type="match status" value="1"/>
</dbReference>
<dbReference type="SUPFAM" id="SSF53254">
    <property type="entry name" value="Phosphoglycerate mutase-like"/>
    <property type="match status" value="1"/>
</dbReference>
<dbReference type="PANTHER" id="PTHR20935:SF0">
    <property type="entry name" value="SERINE_THREONINE-PROTEIN PHOSPHATASE PGAM5, MITOCHONDRIAL"/>
    <property type="match status" value="1"/>
</dbReference>
<keyword evidence="1" id="KW-0378">Hydrolase</keyword>
<organism evidence="3 4">
    <name type="scientific">Gordonia cholesterolivorans</name>
    <dbReference type="NCBI Taxonomy" id="559625"/>
    <lineage>
        <taxon>Bacteria</taxon>
        <taxon>Bacillati</taxon>
        <taxon>Actinomycetota</taxon>
        <taxon>Actinomycetes</taxon>
        <taxon>Mycobacteriales</taxon>
        <taxon>Gordoniaceae</taxon>
        <taxon>Gordonia</taxon>
    </lineage>
</organism>
<sequence length="252" mass="26622">MWQPPQSPRARDGVIGSGSRLAGHGSAARNDVGVLYIVRHGQAPAHAYGPDADAVSGPGLTELGFAQARAAGRALARQVTGFDAMFCGDLPRQRATMAGVLEAFPDAAAPTIDPDWNEYVTPPLPEGDDIYRDGGRPFQDAITSALHEWVDGADIGPETYAMYAKRTRAAADRAADAAGSGKNVLVVSSAGSITQLVAQLWDIPPQSWPQMSRTFVNTSITKILAGRSGLTLVSFNAHEHLAALDSGLLTYR</sequence>
<evidence type="ECO:0000313" key="3">
    <source>
        <dbReference type="EMBL" id="GAA2369098.1"/>
    </source>
</evidence>
<dbReference type="InterPro" id="IPR013078">
    <property type="entry name" value="His_Pase_superF_clade-1"/>
</dbReference>
<evidence type="ECO:0000256" key="1">
    <source>
        <dbReference type="ARBA" id="ARBA00022801"/>
    </source>
</evidence>
<evidence type="ECO:0000256" key="2">
    <source>
        <dbReference type="SAM" id="MobiDB-lite"/>
    </source>
</evidence>
<dbReference type="SMART" id="SM00855">
    <property type="entry name" value="PGAM"/>
    <property type="match status" value="1"/>
</dbReference>
<dbReference type="InterPro" id="IPR051021">
    <property type="entry name" value="Mito_Ser/Thr_phosphatase"/>
</dbReference>
<comment type="caution">
    <text evidence="3">The sequence shown here is derived from an EMBL/GenBank/DDBJ whole genome shotgun (WGS) entry which is preliminary data.</text>
</comment>
<proteinExistence type="predicted"/>
<gene>
    <name evidence="3" type="ORF">GCM10009855_05440</name>
</gene>
<evidence type="ECO:0000313" key="4">
    <source>
        <dbReference type="Proteomes" id="UP001501170"/>
    </source>
</evidence>
<dbReference type="EMBL" id="BAAARB010000002">
    <property type="protein sequence ID" value="GAA2369098.1"/>
    <property type="molecule type" value="Genomic_DNA"/>
</dbReference>
<dbReference type="Proteomes" id="UP001501170">
    <property type="component" value="Unassembled WGS sequence"/>
</dbReference>
<dbReference type="Pfam" id="PF00300">
    <property type="entry name" value="His_Phos_1"/>
    <property type="match status" value="1"/>
</dbReference>
<reference evidence="3 4" key="1">
    <citation type="journal article" date="2019" name="Int. J. Syst. Evol. Microbiol.">
        <title>The Global Catalogue of Microorganisms (GCM) 10K type strain sequencing project: providing services to taxonomists for standard genome sequencing and annotation.</title>
        <authorList>
            <consortium name="The Broad Institute Genomics Platform"/>
            <consortium name="The Broad Institute Genome Sequencing Center for Infectious Disease"/>
            <person name="Wu L."/>
            <person name="Ma J."/>
        </authorList>
    </citation>
    <scope>NUCLEOTIDE SEQUENCE [LARGE SCALE GENOMIC DNA]</scope>
    <source>
        <strain evidence="3 4">JCM 16227</strain>
    </source>
</reference>
<dbReference type="InterPro" id="IPR029033">
    <property type="entry name" value="His_PPase_superfam"/>
</dbReference>
<keyword evidence="4" id="KW-1185">Reference proteome</keyword>
<name>A0ABN3H4Q0_9ACTN</name>
<accession>A0ABN3H4Q0</accession>
<dbReference type="PANTHER" id="PTHR20935">
    <property type="entry name" value="PHOSPHOGLYCERATE MUTASE-RELATED"/>
    <property type="match status" value="1"/>
</dbReference>
<feature type="region of interest" description="Disordered" evidence="2">
    <location>
        <begin position="1"/>
        <end position="25"/>
    </location>
</feature>
<protein>
    <submittedName>
        <fullName evidence="3">Histidine phosphatase family protein</fullName>
    </submittedName>
</protein>